<keyword evidence="2 5" id="KW-0378">Hydrolase</keyword>
<protein>
    <recommendedName>
        <fullName evidence="5">ATP-dependent RNA helicase</fullName>
        <ecNumber evidence="5">3.6.4.13</ecNumber>
    </recommendedName>
</protein>
<feature type="domain" description="Helicase C-terminal" evidence="8">
    <location>
        <begin position="254"/>
        <end position="409"/>
    </location>
</feature>
<keyword evidence="5" id="KW-0347">Helicase</keyword>
<dbReference type="PROSITE" id="PS51194">
    <property type="entry name" value="HELICASE_CTER"/>
    <property type="match status" value="1"/>
</dbReference>
<dbReference type="EC" id="3.6.4.13" evidence="5"/>
<keyword evidence="4 5" id="KW-0694">RNA-binding</keyword>
<evidence type="ECO:0000259" key="7">
    <source>
        <dbReference type="PROSITE" id="PS51192"/>
    </source>
</evidence>
<evidence type="ECO:0000256" key="3">
    <source>
        <dbReference type="ARBA" id="ARBA00022840"/>
    </source>
</evidence>
<dbReference type="CDD" id="cd18787">
    <property type="entry name" value="SF2_C_DEAD"/>
    <property type="match status" value="1"/>
</dbReference>
<dbReference type="InterPro" id="IPR027417">
    <property type="entry name" value="P-loop_NTPase"/>
</dbReference>
<dbReference type="SUPFAM" id="SSF52540">
    <property type="entry name" value="P-loop containing nucleoside triphosphate hydrolases"/>
    <property type="match status" value="1"/>
</dbReference>
<dbReference type="Pfam" id="PF00270">
    <property type="entry name" value="DEAD"/>
    <property type="match status" value="1"/>
</dbReference>
<evidence type="ECO:0000256" key="4">
    <source>
        <dbReference type="ARBA" id="ARBA00022884"/>
    </source>
</evidence>
<evidence type="ECO:0000313" key="10">
    <source>
        <dbReference type="Proteomes" id="UP000503462"/>
    </source>
</evidence>
<dbReference type="GO" id="GO:0016787">
    <property type="term" value="F:hydrolase activity"/>
    <property type="evidence" value="ECO:0007669"/>
    <property type="project" value="UniProtKB-KW"/>
</dbReference>
<comment type="similarity">
    <text evidence="5">Belongs to the DEAD box helicase family.</text>
</comment>
<proteinExistence type="inferred from homology"/>
<dbReference type="PANTHER" id="PTHR24031">
    <property type="entry name" value="RNA HELICASE"/>
    <property type="match status" value="1"/>
</dbReference>
<evidence type="ECO:0000256" key="2">
    <source>
        <dbReference type="ARBA" id="ARBA00022801"/>
    </source>
</evidence>
<dbReference type="SMART" id="SM00487">
    <property type="entry name" value="DEXDc"/>
    <property type="match status" value="1"/>
</dbReference>
<dbReference type="EMBL" id="CP051141">
    <property type="protein sequence ID" value="QIW98372.1"/>
    <property type="molecule type" value="Genomic_DNA"/>
</dbReference>
<reference evidence="9 10" key="1">
    <citation type="journal article" date="2016" name="Sci. Rep.">
        <title>Peltaster fructicola genome reveals evolution from an invasive phytopathogen to an ectophytic parasite.</title>
        <authorList>
            <person name="Xu C."/>
            <person name="Chen H."/>
            <person name="Gleason M.L."/>
            <person name="Xu J.R."/>
            <person name="Liu H."/>
            <person name="Zhang R."/>
            <person name="Sun G."/>
        </authorList>
    </citation>
    <scope>NUCLEOTIDE SEQUENCE [LARGE SCALE GENOMIC DNA]</scope>
    <source>
        <strain evidence="9 10">LNHT1506</strain>
    </source>
</reference>
<evidence type="ECO:0000256" key="1">
    <source>
        <dbReference type="ARBA" id="ARBA00022741"/>
    </source>
</evidence>
<feature type="region of interest" description="Disordered" evidence="6">
    <location>
        <begin position="484"/>
        <end position="515"/>
    </location>
</feature>
<evidence type="ECO:0000256" key="6">
    <source>
        <dbReference type="SAM" id="MobiDB-lite"/>
    </source>
</evidence>
<gene>
    <name evidence="9" type="ORF">AMS68_003890</name>
</gene>
<accession>A0A6H0XUG5</accession>
<dbReference type="Gene3D" id="3.40.50.300">
    <property type="entry name" value="P-loop containing nucleotide triphosphate hydrolases"/>
    <property type="match status" value="2"/>
</dbReference>
<evidence type="ECO:0000313" key="9">
    <source>
        <dbReference type="EMBL" id="QIW98372.1"/>
    </source>
</evidence>
<dbReference type="InterPro" id="IPR014001">
    <property type="entry name" value="Helicase_ATP-bd"/>
</dbReference>
<keyword evidence="1 5" id="KW-0547">Nucleotide-binding</keyword>
<dbReference type="SMART" id="SM00490">
    <property type="entry name" value="HELICc"/>
    <property type="match status" value="1"/>
</dbReference>
<comment type="function">
    <text evidence="5">RNA helicase.</text>
</comment>
<name>A0A6H0XUG5_9PEZI</name>
<feature type="domain" description="Helicase ATP-binding" evidence="7">
    <location>
        <begin position="41"/>
        <end position="223"/>
    </location>
</feature>
<dbReference type="InterPro" id="IPR001650">
    <property type="entry name" value="Helicase_C-like"/>
</dbReference>
<dbReference type="Pfam" id="PF00271">
    <property type="entry name" value="Helicase_C"/>
    <property type="match status" value="1"/>
</dbReference>
<evidence type="ECO:0000259" key="8">
    <source>
        <dbReference type="PROSITE" id="PS51194"/>
    </source>
</evidence>
<evidence type="ECO:0000256" key="5">
    <source>
        <dbReference type="RuleBase" id="RU365068"/>
    </source>
</evidence>
<comment type="catalytic activity">
    <reaction evidence="5">
        <text>ATP + H2O = ADP + phosphate + H(+)</text>
        <dbReference type="Rhea" id="RHEA:13065"/>
        <dbReference type="ChEBI" id="CHEBI:15377"/>
        <dbReference type="ChEBI" id="CHEBI:15378"/>
        <dbReference type="ChEBI" id="CHEBI:30616"/>
        <dbReference type="ChEBI" id="CHEBI:43474"/>
        <dbReference type="ChEBI" id="CHEBI:456216"/>
        <dbReference type="EC" id="3.6.4.13"/>
    </reaction>
</comment>
<sequence length="551" mass="60317">MATTTTTPYESMAGRIHPALLASLQSKGYNYMTPVQQRVLTELPDFTSDCLVQAKTGTGKTLAFLLPTVHSLLSSQHARKGDVSILILSPTRELAMQIKAECDMLTTQTKTSLQCHIAVGGTARDRYLKEFLNGTPAVLVATPGRLKDYLSDDSIAEKFSNIRSLILDEADTMLEAGFMNELNEILRRLPPKSAGWQGLCFSATIPDKIKPVLGKVLRSDYTSLSTVDPNEVPTIDQVDQYSIIIPSVSETFTSLAALIAIERQQNQGLKAIIFGTTANGVGFLFALFSKVFGHETKVFELHSRLSQSARTRTTAEYKDSSSGLMFASDVIGRGLDFPNVDLVIQLGLPSSGEQYVHRVGRTARAGKSGRAVIMLTEREKYFLTVNKYLPIRQYTIDITTAAQQMTSLVQQALSTVDEKFRAKAYQAYLGFHKTFLKQLRLDTTSLVGMANEYSAAMGCPEPPMVDKQVVGKMGLRGVHGLNVGVVDRQPRGPGRARQTETAGDNKINRAPPRSNDIHNVKTVRLEAVAHVAGEAVVAEACSRTELRLSNL</sequence>
<dbReference type="GO" id="GO:0003723">
    <property type="term" value="F:RNA binding"/>
    <property type="evidence" value="ECO:0007669"/>
    <property type="project" value="UniProtKB-UniRule"/>
</dbReference>
<dbReference type="GO" id="GO:0005524">
    <property type="term" value="F:ATP binding"/>
    <property type="evidence" value="ECO:0007669"/>
    <property type="project" value="UniProtKB-UniRule"/>
</dbReference>
<organism evidence="9 10">
    <name type="scientific">Peltaster fructicola</name>
    <dbReference type="NCBI Taxonomy" id="286661"/>
    <lineage>
        <taxon>Eukaryota</taxon>
        <taxon>Fungi</taxon>
        <taxon>Dikarya</taxon>
        <taxon>Ascomycota</taxon>
        <taxon>Pezizomycotina</taxon>
        <taxon>Dothideomycetes</taxon>
        <taxon>Dothideomycetes incertae sedis</taxon>
        <taxon>Peltaster</taxon>
    </lineage>
</organism>
<dbReference type="Proteomes" id="UP000503462">
    <property type="component" value="Chromosome 3"/>
</dbReference>
<keyword evidence="3 5" id="KW-0067">ATP-binding</keyword>
<dbReference type="PROSITE" id="PS51192">
    <property type="entry name" value="HELICASE_ATP_BIND_1"/>
    <property type="match status" value="1"/>
</dbReference>
<dbReference type="OrthoDB" id="193716at2759"/>
<keyword evidence="10" id="KW-1185">Reference proteome</keyword>
<dbReference type="AlphaFoldDB" id="A0A6H0XUG5"/>
<dbReference type="InterPro" id="IPR011545">
    <property type="entry name" value="DEAD/DEAH_box_helicase_dom"/>
</dbReference>
<comment type="domain">
    <text evidence="5">The Q motif is unique to and characteristic of the DEAD box family of RNA helicases and controls ATP binding and hydrolysis.</text>
</comment>
<dbReference type="GO" id="GO:0003724">
    <property type="term" value="F:RNA helicase activity"/>
    <property type="evidence" value="ECO:0007669"/>
    <property type="project" value="UniProtKB-EC"/>
</dbReference>